<feature type="compositionally biased region" description="Low complexity" evidence="1">
    <location>
        <begin position="27"/>
        <end position="68"/>
    </location>
</feature>
<evidence type="ECO:0000256" key="1">
    <source>
        <dbReference type="SAM" id="MobiDB-lite"/>
    </source>
</evidence>
<feature type="compositionally biased region" description="Basic and acidic residues" evidence="1">
    <location>
        <begin position="109"/>
        <end position="119"/>
    </location>
</feature>
<feature type="compositionally biased region" description="Basic residues" evidence="1">
    <location>
        <begin position="406"/>
        <end position="416"/>
    </location>
</feature>
<dbReference type="EMBL" id="CADCUP010000115">
    <property type="protein sequence ID" value="CAA9392691.1"/>
    <property type="molecule type" value="Genomic_DNA"/>
</dbReference>
<dbReference type="AlphaFoldDB" id="A0A6J4NV95"/>
<protein>
    <submittedName>
        <fullName evidence="2">Cytochrome P450</fullName>
    </submittedName>
</protein>
<name>A0A6J4NV95_9ACTN</name>
<feature type="compositionally biased region" description="Low complexity" evidence="1">
    <location>
        <begin position="76"/>
        <end position="89"/>
    </location>
</feature>
<feature type="compositionally biased region" description="Basic residues" evidence="1">
    <location>
        <begin position="90"/>
        <end position="101"/>
    </location>
</feature>
<feature type="compositionally biased region" description="Basic and acidic residues" evidence="1">
    <location>
        <begin position="340"/>
        <end position="356"/>
    </location>
</feature>
<feature type="compositionally biased region" description="Low complexity" evidence="1">
    <location>
        <begin position="197"/>
        <end position="229"/>
    </location>
</feature>
<feature type="compositionally biased region" description="Basic residues" evidence="1">
    <location>
        <begin position="145"/>
        <end position="154"/>
    </location>
</feature>
<proteinExistence type="predicted"/>
<feature type="compositionally biased region" description="Basic and acidic residues" evidence="1">
    <location>
        <begin position="173"/>
        <end position="195"/>
    </location>
</feature>
<gene>
    <name evidence="2" type="ORF">AVDCRST_MAG06-1691</name>
</gene>
<accession>A0A6J4NV95</accession>
<feature type="non-terminal residue" evidence="2">
    <location>
        <position position="462"/>
    </location>
</feature>
<feature type="region of interest" description="Disordered" evidence="1">
    <location>
        <begin position="1"/>
        <end position="462"/>
    </location>
</feature>
<feature type="compositionally biased region" description="Basic residues" evidence="1">
    <location>
        <begin position="425"/>
        <end position="462"/>
    </location>
</feature>
<feature type="compositionally biased region" description="Basic residues" evidence="1">
    <location>
        <begin position="10"/>
        <end position="19"/>
    </location>
</feature>
<feature type="compositionally biased region" description="Basic residues" evidence="1">
    <location>
        <begin position="254"/>
        <end position="263"/>
    </location>
</feature>
<sequence length="462" mass="50097">DPRRGTVRDRRGRRPRGRPAARDAGLRRPQAAPGRPDGPAARPRVAGGRAERGAAALPAPVRAVAAPPLRRRVHPASDPGGAPAGALHPARARTRGLRRRPGGLPRRQGQRDPRPDDGRALGAAPGLLGAQAGPHAADAGVQRPRPARLRRAGHRGGPGRGRLVAAGPGAARARPDELPHPRGDPARRLRGDRRGPAGRAAAPRQPCGRHLPGHPARLRLAAAAAPRAVAAHHRERGRAGPAHLRRDPGAPSRPRPHRAHRRALTADLRRGRWRRAHRHRAARPARHPAARGPRDHRHRSRLGAPRDRPRPRAAHPLPGGGPQRRRRLARGRAQGVDAPAPRDPDGGAHPDEAGDRRRPRPARRGDGRRLDPHLARPRGQPPGARGVPARALPRPEPAHRHVDPLRRRRAPVHRRRLLPDGGRGRPARGAHGPRRHRGRRRRAQGPQHHQRAAPRRAHPAGL</sequence>
<feature type="compositionally biased region" description="Basic residues" evidence="1">
    <location>
        <begin position="271"/>
        <end position="301"/>
    </location>
</feature>
<feature type="compositionally biased region" description="Low complexity" evidence="1">
    <location>
        <begin position="120"/>
        <end position="137"/>
    </location>
</feature>
<evidence type="ECO:0000313" key="2">
    <source>
        <dbReference type="EMBL" id="CAA9392691.1"/>
    </source>
</evidence>
<feature type="compositionally biased region" description="Basic and acidic residues" evidence="1">
    <location>
        <begin position="363"/>
        <end position="374"/>
    </location>
</feature>
<feature type="compositionally biased region" description="Low complexity" evidence="1">
    <location>
        <begin position="161"/>
        <end position="172"/>
    </location>
</feature>
<reference evidence="2" key="1">
    <citation type="submission" date="2020-02" db="EMBL/GenBank/DDBJ databases">
        <authorList>
            <person name="Meier V. D."/>
        </authorList>
    </citation>
    <scope>NUCLEOTIDE SEQUENCE</scope>
    <source>
        <strain evidence="2">AVDCRST_MAG06</strain>
    </source>
</reference>
<organism evidence="2">
    <name type="scientific">uncultured Nocardioides sp</name>
    <dbReference type="NCBI Taxonomy" id="198441"/>
    <lineage>
        <taxon>Bacteria</taxon>
        <taxon>Bacillati</taxon>
        <taxon>Actinomycetota</taxon>
        <taxon>Actinomycetes</taxon>
        <taxon>Propionibacteriales</taxon>
        <taxon>Nocardioidaceae</taxon>
        <taxon>Nocardioides</taxon>
        <taxon>environmental samples</taxon>
    </lineage>
</organism>
<feature type="non-terminal residue" evidence="2">
    <location>
        <position position="1"/>
    </location>
</feature>
<feature type="compositionally biased region" description="Basic and acidic residues" evidence="1">
    <location>
        <begin position="396"/>
        <end position="405"/>
    </location>
</feature>